<keyword evidence="2" id="KW-0547">Nucleotide-binding</keyword>
<gene>
    <name evidence="7" type="ORF">CK556_01240</name>
</gene>
<dbReference type="GO" id="GO:0009229">
    <property type="term" value="P:thiamine diphosphate biosynthetic process"/>
    <property type="evidence" value="ECO:0007669"/>
    <property type="project" value="InterPro"/>
</dbReference>
<dbReference type="Pfam" id="PF04263">
    <property type="entry name" value="TPK_catalytic"/>
    <property type="match status" value="1"/>
</dbReference>
<dbReference type="EMBL" id="CP023173">
    <property type="protein sequence ID" value="ASZ08980.1"/>
    <property type="molecule type" value="Genomic_DNA"/>
</dbReference>
<dbReference type="GO" id="GO:0030975">
    <property type="term" value="F:thiamine binding"/>
    <property type="evidence" value="ECO:0007669"/>
    <property type="project" value="InterPro"/>
</dbReference>
<dbReference type="InterPro" id="IPR007371">
    <property type="entry name" value="TPK_catalytic"/>
</dbReference>
<feature type="domain" description="Thiamin pyrophosphokinase thiamin-binding" evidence="6">
    <location>
        <begin position="137"/>
        <end position="204"/>
    </location>
</feature>
<evidence type="ECO:0000313" key="7">
    <source>
        <dbReference type="EMBL" id="ASZ08980.1"/>
    </source>
</evidence>
<protein>
    <recommendedName>
        <fullName evidence="5">Thiamine diphosphokinase</fullName>
        <ecNumber evidence="5">2.7.6.2</ecNumber>
    </recommendedName>
</protein>
<dbReference type="InterPro" id="IPR007373">
    <property type="entry name" value="Thiamin_PyroPKinase_B1-bd"/>
</dbReference>
<dbReference type="Pfam" id="PF04265">
    <property type="entry name" value="TPK_B1_binding"/>
    <property type="match status" value="1"/>
</dbReference>
<name>A0A249SMY6_9MOLU</name>
<reference evidence="7 8" key="1">
    <citation type="submission" date="2017-08" db="EMBL/GenBank/DDBJ databases">
        <title>Complete Genome Sequence of Mesoplasma chauliocola.</title>
        <authorList>
            <person name="Knight T.F.Jr."/>
            <person name="Citino T."/>
        </authorList>
    </citation>
    <scope>NUCLEOTIDE SEQUENCE [LARGE SCALE GENOMIC DNA]</scope>
    <source>
        <strain evidence="7 8">CHPA-2</strain>
    </source>
</reference>
<dbReference type="Gene3D" id="3.40.50.10240">
    <property type="entry name" value="Thiamin pyrophosphokinase, catalytic domain"/>
    <property type="match status" value="1"/>
</dbReference>
<evidence type="ECO:0000313" key="8">
    <source>
        <dbReference type="Proteomes" id="UP000232229"/>
    </source>
</evidence>
<dbReference type="PANTHER" id="PTHR41299:SF1">
    <property type="entry name" value="THIAMINE PYROPHOSPHOKINASE"/>
    <property type="match status" value="1"/>
</dbReference>
<dbReference type="InterPro" id="IPR036759">
    <property type="entry name" value="TPK_catalytic_sf"/>
</dbReference>
<proteinExistence type="predicted"/>
<organism evidence="7 8">
    <name type="scientific">Mesoplasma chauliocola</name>
    <dbReference type="NCBI Taxonomy" id="216427"/>
    <lineage>
        <taxon>Bacteria</taxon>
        <taxon>Bacillati</taxon>
        <taxon>Mycoplasmatota</taxon>
        <taxon>Mollicutes</taxon>
        <taxon>Entomoplasmatales</taxon>
        <taxon>Entomoplasmataceae</taxon>
        <taxon>Mesoplasma</taxon>
    </lineage>
</organism>
<keyword evidence="3 7" id="KW-0418">Kinase</keyword>
<sequence>MLKNIIIVTSKSNIDLSIFNNENNYIIGVERGCLDLIEKNIKIDLAISDFDQVLDKELELIKSKAIKFSKMSSEKDYLDGEIAILEAKKISDLANIIFIANATKRYDMNLSIINMIFKYENLKFINDSSVIFKINSGITELEFSDFKVYTYISLFSKVEATLSLKGLKYECKNLKLLPLENTCISNALVLNKNPIIETSEQLVLIATR</sequence>
<dbReference type="KEGG" id="mchc:CK556_01240"/>
<dbReference type="CDD" id="cd07995">
    <property type="entry name" value="TPK"/>
    <property type="match status" value="1"/>
</dbReference>
<dbReference type="InterPro" id="IPR053149">
    <property type="entry name" value="TPK"/>
</dbReference>
<dbReference type="SUPFAM" id="SSF63999">
    <property type="entry name" value="Thiamin pyrophosphokinase, catalytic domain"/>
    <property type="match status" value="1"/>
</dbReference>
<evidence type="ECO:0000256" key="3">
    <source>
        <dbReference type="ARBA" id="ARBA00022777"/>
    </source>
</evidence>
<dbReference type="GO" id="GO:0004788">
    <property type="term" value="F:thiamine diphosphokinase activity"/>
    <property type="evidence" value="ECO:0007669"/>
    <property type="project" value="UniProtKB-UniRule"/>
</dbReference>
<dbReference type="GO" id="GO:0016301">
    <property type="term" value="F:kinase activity"/>
    <property type="evidence" value="ECO:0007669"/>
    <property type="project" value="UniProtKB-KW"/>
</dbReference>
<evidence type="ECO:0000259" key="6">
    <source>
        <dbReference type="SMART" id="SM00983"/>
    </source>
</evidence>
<dbReference type="EC" id="2.7.6.2" evidence="5"/>
<dbReference type="SUPFAM" id="SSF63862">
    <property type="entry name" value="Thiamin pyrophosphokinase, substrate-binding domain"/>
    <property type="match status" value="1"/>
</dbReference>
<dbReference type="GO" id="GO:0005524">
    <property type="term" value="F:ATP binding"/>
    <property type="evidence" value="ECO:0007669"/>
    <property type="project" value="UniProtKB-KW"/>
</dbReference>
<keyword evidence="4" id="KW-0067">ATP-binding</keyword>
<dbReference type="SMART" id="SM00983">
    <property type="entry name" value="TPK_B1_binding"/>
    <property type="match status" value="1"/>
</dbReference>
<evidence type="ECO:0000256" key="4">
    <source>
        <dbReference type="ARBA" id="ARBA00022840"/>
    </source>
</evidence>
<dbReference type="GO" id="GO:0006772">
    <property type="term" value="P:thiamine metabolic process"/>
    <property type="evidence" value="ECO:0007669"/>
    <property type="project" value="UniProtKB-UniRule"/>
</dbReference>
<dbReference type="RefSeq" id="WP_027875267.1">
    <property type="nucleotide sequence ID" value="NZ_CP023173.1"/>
</dbReference>
<keyword evidence="8" id="KW-1185">Reference proteome</keyword>
<dbReference type="InterPro" id="IPR006282">
    <property type="entry name" value="Thi_PPkinase"/>
</dbReference>
<dbReference type="AlphaFoldDB" id="A0A249SMY6"/>
<dbReference type="NCBIfam" id="TIGR01378">
    <property type="entry name" value="thi_PPkinase"/>
    <property type="match status" value="1"/>
</dbReference>
<keyword evidence="1" id="KW-0808">Transferase</keyword>
<evidence type="ECO:0000256" key="1">
    <source>
        <dbReference type="ARBA" id="ARBA00022679"/>
    </source>
</evidence>
<dbReference type="Proteomes" id="UP000232229">
    <property type="component" value="Chromosome"/>
</dbReference>
<dbReference type="PANTHER" id="PTHR41299">
    <property type="entry name" value="THIAMINE PYROPHOSPHOKINASE"/>
    <property type="match status" value="1"/>
</dbReference>
<accession>A0A249SMY6</accession>
<evidence type="ECO:0000256" key="5">
    <source>
        <dbReference type="NCBIfam" id="TIGR01378"/>
    </source>
</evidence>
<dbReference type="STRING" id="1336232.GCA_000518825_00097"/>
<evidence type="ECO:0000256" key="2">
    <source>
        <dbReference type="ARBA" id="ARBA00022741"/>
    </source>
</evidence>
<dbReference type="InterPro" id="IPR036371">
    <property type="entry name" value="TPK_B1-bd_sf"/>
</dbReference>